<dbReference type="AlphaFoldDB" id="A0A087UAC0"/>
<dbReference type="EMBL" id="KK118976">
    <property type="protein sequence ID" value="KFM74309.1"/>
    <property type="molecule type" value="Genomic_DNA"/>
</dbReference>
<evidence type="ECO:0000313" key="1">
    <source>
        <dbReference type="EMBL" id="KFM74309.1"/>
    </source>
</evidence>
<name>A0A087UAC0_STEMI</name>
<sequence length="63" mass="7535">MDSYRSVTSNHVYSHITIFYSLRKTFHPKVLAVSCTYLYAIHILYRKCNKCFNFVFLLFNGYV</sequence>
<keyword evidence="2" id="KW-1185">Reference proteome</keyword>
<gene>
    <name evidence="1" type="ORF">X975_12685</name>
</gene>
<feature type="non-terminal residue" evidence="1">
    <location>
        <position position="63"/>
    </location>
</feature>
<organism evidence="1 2">
    <name type="scientific">Stegodyphus mimosarum</name>
    <name type="common">African social velvet spider</name>
    <dbReference type="NCBI Taxonomy" id="407821"/>
    <lineage>
        <taxon>Eukaryota</taxon>
        <taxon>Metazoa</taxon>
        <taxon>Ecdysozoa</taxon>
        <taxon>Arthropoda</taxon>
        <taxon>Chelicerata</taxon>
        <taxon>Arachnida</taxon>
        <taxon>Araneae</taxon>
        <taxon>Araneomorphae</taxon>
        <taxon>Entelegynae</taxon>
        <taxon>Eresoidea</taxon>
        <taxon>Eresidae</taxon>
        <taxon>Stegodyphus</taxon>
    </lineage>
</organism>
<evidence type="ECO:0000313" key="2">
    <source>
        <dbReference type="Proteomes" id="UP000054359"/>
    </source>
</evidence>
<proteinExistence type="predicted"/>
<dbReference type="Proteomes" id="UP000054359">
    <property type="component" value="Unassembled WGS sequence"/>
</dbReference>
<protein>
    <submittedName>
        <fullName evidence="1">Uncharacterized protein</fullName>
    </submittedName>
</protein>
<accession>A0A087UAC0</accession>
<reference evidence="1 2" key="1">
    <citation type="submission" date="2013-11" db="EMBL/GenBank/DDBJ databases">
        <title>Genome sequencing of Stegodyphus mimosarum.</title>
        <authorList>
            <person name="Bechsgaard J."/>
        </authorList>
    </citation>
    <scope>NUCLEOTIDE SEQUENCE [LARGE SCALE GENOMIC DNA]</scope>
</reference>